<keyword evidence="13" id="KW-1185">Reference proteome</keyword>
<feature type="compositionally biased region" description="Low complexity" evidence="9">
    <location>
        <begin position="438"/>
        <end position="449"/>
    </location>
</feature>
<feature type="region of interest" description="Disordered" evidence="9">
    <location>
        <begin position="425"/>
        <end position="495"/>
    </location>
</feature>
<evidence type="ECO:0000256" key="10">
    <source>
        <dbReference type="SAM" id="Phobius"/>
    </source>
</evidence>
<sequence>MLTRGVVLNDRYLLDDRIATGGMGEVWSATDKLLGRRVAVKVLLPALVSDTEFITRFRTEARMLAALRHPGIVAVHDYGEDAMVDDRRVDYLVMEYIEGIPLSKRIRAAGRLGVAETVSILAQAAQALHVAHNANIVHRDVKPSNLLIQPDGSVVLVDFGVARSGNVTSITGTNVVLGTVQYMAPEQIAGRPVSAATDVYALGAVAYSCLTGRPPFPGANPLHVVTQHLQDDPPTLPLDVPASVAALVSRALAKDPAGRYPSAAAFADAARAAQHAGSIPPPPPPPGPSFAHGGGSGIGLGGATTGGHSVGATTGGLGSGATTGGLGSGATTGGLVPNTRPELRSIPPRPRNDPGAGPHPDRSHSEAGPLYFPPTVRSNRRRHVLLASVAGAVVLALASVAAFVGLRPDDEEPSPEELTKAWVGTSASADPGDGGAGPAARATATARPSQSAKAPGTTNPSVPSRGTDPDTTGGPKPGTTPGKPPASNPHTPGKVCGSGYKVIDSATLTGSDGVQRGKVYLLYNAGNGYNCTVALKSTSIGKATAVSTYLEVQGRTRSTDGGSFAYYAGPVRAKAAGVCVRWGGSAAGASYGSPFEHCD</sequence>
<comment type="catalytic activity">
    <reaction evidence="8">
        <text>L-seryl-[protein] + ATP = O-phospho-L-seryl-[protein] + ADP + H(+)</text>
        <dbReference type="Rhea" id="RHEA:17989"/>
        <dbReference type="Rhea" id="RHEA-COMP:9863"/>
        <dbReference type="Rhea" id="RHEA-COMP:11604"/>
        <dbReference type="ChEBI" id="CHEBI:15378"/>
        <dbReference type="ChEBI" id="CHEBI:29999"/>
        <dbReference type="ChEBI" id="CHEBI:30616"/>
        <dbReference type="ChEBI" id="CHEBI:83421"/>
        <dbReference type="ChEBI" id="CHEBI:456216"/>
        <dbReference type="EC" id="2.7.11.1"/>
    </reaction>
</comment>
<gene>
    <name evidence="12" type="ORF">H4W31_001770</name>
</gene>
<evidence type="ECO:0000256" key="1">
    <source>
        <dbReference type="ARBA" id="ARBA00012513"/>
    </source>
</evidence>
<proteinExistence type="predicted"/>
<dbReference type="FunFam" id="1.10.510.10:FF:000021">
    <property type="entry name" value="Serine/threonine protein kinase"/>
    <property type="match status" value="1"/>
</dbReference>
<comment type="caution">
    <text evidence="12">The sequence shown here is derived from an EMBL/GenBank/DDBJ whole genome shotgun (WGS) entry which is preliminary data.</text>
</comment>
<dbReference type="Gene3D" id="1.10.510.10">
    <property type="entry name" value="Transferase(Phosphotransferase) domain 1"/>
    <property type="match status" value="1"/>
</dbReference>
<dbReference type="CDD" id="cd14014">
    <property type="entry name" value="STKc_PknB_like"/>
    <property type="match status" value="1"/>
</dbReference>
<feature type="transmembrane region" description="Helical" evidence="10">
    <location>
        <begin position="384"/>
        <end position="406"/>
    </location>
</feature>
<organism evidence="12 13">
    <name type="scientific">Plantactinospora soyae</name>
    <dbReference type="NCBI Taxonomy" id="1544732"/>
    <lineage>
        <taxon>Bacteria</taxon>
        <taxon>Bacillati</taxon>
        <taxon>Actinomycetota</taxon>
        <taxon>Actinomycetes</taxon>
        <taxon>Micromonosporales</taxon>
        <taxon>Micromonosporaceae</taxon>
        <taxon>Plantactinospora</taxon>
    </lineage>
</organism>
<keyword evidence="10" id="KW-0472">Membrane</keyword>
<dbReference type="PROSITE" id="PS00108">
    <property type="entry name" value="PROTEIN_KINASE_ST"/>
    <property type="match status" value="1"/>
</dbReference>
<keyword evidence="5 12" id="KW-0418">Kinase</keyword>
<dbReference type="InterPro" id="IPR011009">
    <property type="entry name" value="Kinase-like_dom_sf"/>
</dbReference>
<dbReference type="EMBL" id="JADBEB010000001">
    <property type="protein sequence ID" value="MBE1486132.1"/>
    <property type="molecule type" value="Genomic_DNA"/>
</dbReference>
<dbReference type="InterPro" id="IPR008271">
    <property type="entry name" value="Ser/Thr_kinase_AS"/>
</dbReference>
<dbReference type="AlphaFoldDB" id="A0A927M3C5"/>
<dbReference type="EC" id="2.7.11.1" evidence="1"/>
<feature type="region of interest" description="Disordered" evidence="9">
    <location>
        <begin position="271"/>
        <end position="374"/>
    </location>
</feature>
<evidence type="ECO:0000256" key="3">
    <source>
        <dbReference type="ARBA" id="ARBA00022679"/>
    </source>
</evidence>
<feature type="compositionally biased region" description="Low complexity" evidence="9">
    <location>
        <begin position="469"/>
        <end position="481"/>
    </location>
</feature>
<dbReference type="Proteomes" id="UP000649753">
    <property type="component" value="Unassembled WGS sequence"/>
</dbReference>
<evidence type="ECO:0000259" key="11">
    <source>
        <dbReference type="PROSITE" id="PS50011"/>
    </source>
</evidence>
<dbReference type="GO" id="GO:0045717">
    <property type="term" value="P:negative regulation of fatty acid biosynthetic process"/>
    <property type="evidence" value="ECO:0007669"/>
    <property type="project" value="UniProtKB-ARBA"/>
</dbReference>
<dbReference type="FunFam" id="3.30.200.20:FF:000035">
    <property type="entry name" value="Serine/threonine protein kinase Stk1"/>
    <property type="match status" value="1"/>
</dbReference>
<dbReference type="SMART" id="SM00220">
    <property type="entry name" value="S_TKc"/>
    <property type="match status" value="1"/>
</dbReference>
<keyword evidence="10" id="KW-0812">Transmembrane</keyword>
<evidence type="ECO:0000256" key="6">
    <source>
        <dbReference type="ARBA" id="ARBA00022840"/>
    </source>
</evidence>
<dbReference type="PROSITE" id="PS50011">
    <property type="entry name" value="PROTEIN_KINASE_DOM"/>
    <property type="match status" value="1"/>
</dbReference>
<protein>
    <recommendedName>
        <fullName evidence="1">non-specific serine/threonine protein kinase</fullName>
        <ecNumber evidence="1">2.7.11.1</ecNumber>
    </recommendedName>
</protein>
<dbReference type="Gene3D" id="3.30.200.20">
    <property type="entry name" value="Phosphorylase Kinase, domain 1"/>
    <property type="match status" value="1"/>
</dbReference>
<feature type="compositionally biased region" description="Gly residues" evidence="9">
    <location>
        <begin position="292"/>
        <end position="332"/>
    </location>
</feature>
<evidence type="ECO:0000256" key="2">
    <source>
        <dbReference type="ARBA" id="ARBA00022527"/>
    </source>
</evidence>
<feature type="compositionally biased region" description="Polar residues" evidence="9">
    <location>
        <begin position="450"/>
        <end position="464"/>
    </location>
</feature>
<evidence type="ECO:0000256" key="4">
    <source>
        <dbReference type="ARBA" id="ARBA00022741"/>
    </source>
</evidence>
<evidence type="ECO:0000313" key="12">
    <source>
        <dbReference type="EMBL" id="MBE1486132.1"/>
    </source>
</evidence>
<feature type="domain" description="Protein kinase" evidence="11">
    <location>
        <begin position="12"/>
        <end position="278"/>
    </location>
</feature>
<evidence type="ECO:0000313" key="13">
    <source>
        <dbReference type="Proteomes" id="UP000649753"/>
    </source>
</evidence>
<dbReference type="GO" id="GO:0005524">
    <property type="term" value="F:ATP binding"/>
    <property type="evidence" value="ECO:0007669"/>
    <property type="project" value="UniProtKB-KW"/>
</dbReference>
<accession>A0A927M3C5</accession>
<dbReference type="SUPFAM" id="SSF56112">
    <property type="entry name" value="Protein kinase-like (PK-like)"/>
    <property type="match status" value="1"/>
</dbReference>
<dbReference type="GO" id="GO:0004674">
    <property type="term" value="F:protein serine/threonine kinase activity"/>
    <property type="evidence" value="ECO:0007669"/>
    <property type="project" value="UniProtKB-KW"/>
</dbReference>
<reference evidence="12" key="1">
    <citation type="submission" date="2020-10" db="EMBL/GenBank/DDBJ databases">
        <title>Sequencing the genomes of 1000 actinobacteria strains.</title>
        <authorList>
            <person name="Klenk H.-P."/>
        </authorList>
    </citation>
    <scope>NUCLEOTIDE SEQUENCE</scope>
    <source>
        <strain evidence="12">DSM 46832</strain>
    </source>
</reference>
<comment type="catalytic activity">
    <reaction evidence="7">
        <text>L-threonyl-[protein] + ATP = O-phospho-L-threonyl-[protein] + ADP + H(+)</text>
        <dbReference type="Rhea" id="RHEA:46608"/>
        <dbReference type="Rhea" id="RHEA-COMP:11060"/>
        <dbReference type="Rhea" id="RHEA-COMP:11605"/>
        <dbReference type="ChEBI" id="CHEBI:15378"/>
        <dbReference type="ChEBI" id="CHEBI:30013"/>
        <dbReference type="ChEBI" id="CHEBI:30616"/>
        <dbReference type="ChEBI" id="CHEBI:61977"/>
        <dbReference type="ChEBI" id="CHEBI:456216"/>
        <dbReference type="EC" id="2.7.11.1"/>
    </reaction>
</comment>
<evidence type="ECO:0000256" key="7">
    <source>
        <dbReference type="ARBA" id="ARBA00047899"/>
    </source>
</evidence>
<keyword evidence="2" id="KW-0723">Serine/threonine-protein kinase</keyword>
<evidence type="ECO:0000256" key="8">
    <source>
        <dbReference type="ARBA" id="ARBA00048679"/>
    </source>
</evidence>
<dbReference type="RefSeq" id="WP_192766209.1">
    <property type="nucleotide sequence ID" value="NZ_JADBEB010000001.1"/>
</dbReference>
<evidence type="ECO:0000256" key="9">
    <source>
        <dbReference type="SAM" id="MobiDB-lite"/>
    </source>
</evidence>
<dbReference type="InterPro" id="IPR000719">
    <property type="entry name" value="Prot_kinase_dom"/>
</dbReference>
<dbReference type="PANTHER" id="PTHR43289:SF6">
    <property type="entry name" value="SERINE_THREONINE-PROTEIN KINASE NEKL-3"/>
    <property type="match status" value="1"/>
</dbReference>
<keyword evidence="10" id="KW-1133">Transmembrane helix</keyword>
<keyword evidence="6" id="KW-0067">ATP-binding</keyword>
<name>A0A927M3C5_9ACTN</name>
<dbReference type="PANTHER" id="PTHR43289">
    <property type="entry name" value="MITOGEN-ACTIVATED PROTEIN KINASE KINASE KINASE 20-RELATED"/>
    <property type="match status" value="1"/>
</dbReference>
<dbReference type="Pfam" id="PF00069">
    <property type="entry name" value="Pkinase"/>
    <property type="match status" value="1"/>
</dbReference>
<evidence type="ECO:0000256" key="5">
    <source>
        <dbReference type="ARBA" id="ARBA00022777"/>
    </source>
</evidence>
<keyword evidence="4" id="KW-0547">Nucleotide-binding</keyword>
<keyword evidence="3 12" id="KW-0808">Transferase</keyword>
<feature type="compositionally biased region" description="Pro residues" evidence="9">
    <location>
        <begin position="279"/>
        <end position="288"/>
    </location>
</feature>